<dbReference type="AlphaFoldDB" id="A0A147JVW2"/>
<protein>
    <submittedName>
        <fullName evidence="1">Uncharacterized protein</fullName>
    </submittedName>
</protein>
<reference evidence="1 2" key="1">
    <citation type="journal article" date="2016" name="Nat. Microbiol.">
        <title>Genomic inference of the metabolism of cosmopolitan subsurface Archaea, Hadesarchaea.</title>
        <authorList>
            <person name="Baker B.J."/>
            <person name="Saw J.H."/>
            <person name="Lind A.E."/>
            <person name="Lazar C.S."/>
            <person name="Hinrichs K.-U."/>
            <person name="Teske A.P."/>
            <person name="Ettema T.J."/>
        </authorList>
    </citation>
    <scope>NUCLEOTIDE SEQUENCE [LARGE SCALE GENOMIC DNA]</scope>
</reference>
<gene>
    <name evidence="1" type="ORF">APZ16_04525</name>
</gene>
<dbReference type="STRING" id="1776334.APZ16_04525"/>
<evidence type="ECO:0000313" key="2">
    <source>
        <dbReference type="Proteomes" id="UP000074294"/>
    </source>
</evidence>
<proteinExistence type="predicted"/>
<comment type="caution">
    <text evidence="1">The sequence shown here is derived from an EMBL/GenBank/DDBJ whole genome shotgun (WGS) entry which is preliminary data.</text>
</comment>
<dbReference type="Proteomes" id="UP000074294">
    <property type="component" value="Unassembled WGS sequence"/>
</dbReference>
<dbReference type="EMBL" id="LQMQ01000038">
    <property type="protein sequence ID" value="KUO40648.1"/>
    <property type="molecule type" value="Genomic_DNA"/>
</dbReference>
<name>A0A147JVW2_HADYE</name>
<sequence>MKKLYTIVAVAVFLFLYIQVGIPFLSRLVQSNGVLVAFPIFLLMYGVFAYLAGAVAGQGPKAFVLFLLGFIAGDIWVPPILVGMNGQIPALPEQQLASDVFFFQLFRSWNFGVVEAWWLTYLVVPVIALAIFVFELRTGKVSKIIPRVML</sequence>
<evidence type="ECO:0000313" key="1">
    <source>
        <dbReference type="EMBL" id="KUO40648.1"/>
    </source>
</evidence>
<organism evidence="1 2">
    <name type="scientific">Hadarchaeum yellowstonense</name>
    <dbReference type="NCBI Taxonomy" id="1776334"/>
    <lineage>
        <taxon>Archaea</taxon>
        <taxon>Methanobacteriati</taxon>
        <taxon>Candidatus Hadarchaeota</taxon>
        <taxon>Candidatus Hadarchaeia</taxon>
        <taxon>Candidatus Hadarchaeales</taxon>
        <taxon>Candidatus Hadarchaeaceae</taxon>
        <taxon>Candidatus Hadarchaeum</taxon>
    </lineage>
</organism>
<accession>A0A147JVW2</accession>